<feature type="region of interest" description="Disordered" evidence="1">
    <location>
        <begin position="32"/>
        <end position="56"/>
    </location>
</feature>
<dbReference type="AlphaFoldDB" id="A0A0A9D3M0"/>
<proteinExistence type="predicted"/>
<reference evidence="2" key="2">
    <citation type="journal article" date="2015" name="Data Brief">
        <title>Shoot transcriptome of the giant reed, Arundo donax.</title>
        <authorList>
            <person name="Barrero R.A."/>
            <person name="Guerrero F.D."/>
            <person name="Moolhuijzen P."/>
            <person name="Goolsby J.A."/>
            <person name="Tidwell J."/>
            <person name="Bellgard S.E."/>
            <person name="Bellgard M.I."/>
        </authorList>
    </citation>
    <scope>NUCLEOTIDE SEQUENCE</scope>
    <source>
        <tissue evidence="2">Shoot tissue taken approximately 20 cm above the soil surface</tissue>
    </source>
</reference>
<organism evidence="2">
    <name type="scientific">Arundo donax</name>
    <name type="common">Giant reed</name>
    <name type="synonym">Donax arundinaceus</name>
    <dbReference type="NCBI Taxonomy" id="35708"/>
    <lineage>
        <taxon>Eukaryota</taxon>
        <taxon>Viridiplantae</taxon>
        <taxon>Streptophyta</taxon>
        <taxon>Embryophyta</taxon>
        <taxon>Tracheophyta</taxon>
        <taxon>Spermatophyta</taxon>
        <taxon>Magnoliopsida</taxon>
        <taxon>Liliopsida</taxon>
        <taxon>Poales</taxon>
        <taxon>Poaceae</taxon>
        <taxon>PACMAD clade</taxon>
        <taxon>Arundinoideae</taxon>
        <taxon>Arundineae</taxon>
        <taxon>Arundo</taxon>
    </lineage>
</organism>
<accession>A0A0A9D3M0</accession>
<dbReference type="EMBL" id="GBRH01215484">
    <property type="protein sequence ID" value="JAD82411.1"/>
    <property type="molecule type" value="Transcribed_RNA"/>
</dbReference>
<evidence type="ECO:0000313" key="2">
    <source>
        <dbReference type="EMBL" id="JAD82411.1"/>
    </source>
</evidence>
<sequence length="56" mass="6195">MAGKGIEFNTTIRLQISLQIFDSSVKYTNWSGNTTHSMSQTRAEENAPHGSFSADM</sequence>
<protein>
    <submittedName>
        <fullName evidence="2">Uncharacterized protein</fullName>
    </submittedName>
</protein>
<feature type="compositionally biased region" description="Polar residues" evidence="1">
    <location>
        <begin position="32"/>
        <end position="41"/>
    </location>
</feature>
<evidence type="ECO:0000256" key="1">
    <source>
        <dbReference type="SAM" id="MobiDB-lite"/>
    </source>
</evidence>
<name>A0A0A9D3M0_ARUDO</name>
<reference evidence="2" key="1">
    <citation type="submission" date="2014-09" db="EMBL/GenBank/DDBJ databases">
        <authorList>
            <person name="Magalhaes I.L.F."/>
            <person name="Oliveira U."/>
            <person name="Santos F.R."/>
            <person name="Vidigal T.H.D.A."/>
            <person name="Brescovit A.D."/>
            <person name="Santos A.J."/>
        </authorList>
    </citation>
    <scope>NUCLEOTIDE SEQUENCE</scope>
    <source>
        <tissue evidence="2">Shoot tissue taken approximately 20 cm above the soil surface</tissue>
    </source>
</reference>